<protein>
    <submittedName>
        <fullName evidence="3">Amino acid adenyltransferase</fullName>
    </submittedName>
</protein>
<keyword evidence="3" id="KW-0808">Transferase</keyword>
<evidence type="ECO:0000313" key="3">
    <source>
        <dbReference type="EMBL" id="BAU88341.1"/>
    </source>
</evidence>
<dbReference type="GO" id="GO:0005737">
    <property type="term" value="C:cytoplasm"/>
    <property type="evidence" value="ECO:0007669"/>
    <property type="project" value="TreeGrafter"/>
</dbReference>
<dbReference type="Pfam" id="PF13193">
    <property type="entry name" value="AMP-binding_C"/>
    <property type="match status" value="1"/>
</dbReference>
<dbReference type="GO" id="GO:0044550">
    <property type="term" value="P:secondary metabolite biosynthetic process"/>
    <property type="evidence" value="ECO:0007669"/>
    <property type="project" value="TreeGrafter"/>
</dbReference>
<dbReference type="Proteomes" id="UP000217676">
    <property type="component" value="Chromosome"/>
</dbReference>
<feature type="domain" description="AMP-dependent synthetase/ligase" evidence="1">
    <location>
        <begin position="9"/>
        <end position="390"/>
    </location>
</feature>
<dbReference type="PRINTS" id="PR00154">
    <property type="entry name" value="AMPBINDING"/>
</dbReference>
<proteinExistence type="predicted"/>
<dbReference type="InterPro" id="IPR042099">
    <property type="entry name" value="ANL_N_sf"/>
</dbReference>
<evidence type="ECO:0000313" key="4">
    <source>
        <dbReference type="Proteomes" id="UP000217676"/>
    </source>
</evidence>
<feature type="domain" description="AMP-binding enzyme C-terminal" evidence="2">
    <location>
        <begin position="441"/>
        <end position="516"/>
    </location>
</feature>
<evidence type="ECO:0000259" key="1">
    <source>
        <dbReference type="Pfam" id="PF00501"/>
    </source>
</evidence>
<dbReference type="SUPFAM" id="SSF56801">
    <property type="entry name" value="Acetyl-CoA synthetase-like"/>
    <property type="match status" value="1"/>
</dbReference>
<dbReference type="NCBIfam" id="TIGR01733">
    <property type="entry name" value="AA-adenyl-dom"/>
    <property type="match status" value="1"/>
</dbReference>
<dbReference type="CDD" id="cd05930">
    <property type="entry name" value="A_NRPS"/>
    <property type="match status" value="1"/>
</dbReference>
<organism evidence="3 4">
    <name type="scientific">Streptomyces laurentii</name>
    <dbReference type="NCBI Taxonomy" id="39478"/>
    <lineage>
        <taxon>Bacteria</taxon>
        <taxon>Bacillati</taxon>
        <taxon>Actinomycetota</taxon>
        <taxon>Actinomycetes</taxon>
        <taxon>Kitasatosporales</taxon>
        <taxon>Streptomycetaceae</taxon>
        <taxon>Streptomyces</taxon>
    </lineage>
</organism>
<dbReference type="PROSITE" id="PS00455">
    <property type="entry name" value="AMP_BINDING"/>
    <property type="match status" value="1"/>
</dbReference>
<dbReference type="InterPro" id="IPR010071">
    <property type="entry name" value="AA_adenyl_dom"/>
</dbReference>
<dbReference type="GO" id="GO:0043041">
    <property type="term" value="P:amino acid activation for nonribosomal peptide biosynthetic process"/>
    <property type="evidence" value="ECO:0007669"/>
    <property type="project" value="TreeGrafter"/>
</dbReference>
<dbReference type="Gene3D" id="3.40.50.12780">
    <property type="entry name" value="N-terminal domain of ligase-like"/>
    <property type="match status" value="1"/>
</dbReference>
<dbReference type="AlphaFoldDB" id="A0A160PAA4"/>
<keyword evidence="4" id="KW-1185">Reference proteome</keyword>
<dbReference type="InterPro" id="IPR020845">
    <property type="entry name" value="AMP-binding_CS"/>
</dbReference>
<dbReference type="KEGG" id="slau:SLA_7476"/>
<dbReference type="GO" id="GO:0031177">
    <property type="term" value="F:phosphopantetheine binding"/>
    <property type="evidence" value="ECO:0007669"/>
    <property type="project" value="TreeGrafter"/>
</dbReference>
<dbReference type="InterPro" id="IPR045851">
    <property type="entry name" value="AMP-bd_C_sf"/>
</dbReference>
<dbReference type="PANTHER" id="PTHR45527:SF1">
    <property type="entry name" value="FATTY ACID SYNTHASE"/>
    <property type="match status" value="1"/>
</dbReference>
<evidence type="ECO:0000259" key="2">
    <source>
        <dbReference type="Pfam" id="PF13193"/>
    </source>
</evidence>
<dbReference type="PANTHER" id="PTHR45527">
    <property type="entry name" value="NONRIBOSOMAL PEPTIDE SYNTHETASE"/>
    <property type="match status" value="1"/>
</dbReference>
<dbReference type="Gene3D" id="3.30.300.30">
    <property type="match status" value="1"/>
</dbReference>
<reference evidence="3 4" key="1">
    <citation type="journal article" date="2016" name="Genome Announc.">
        <title>Complete Genome Sequence of Thiostrepton-Producing Streptomyces laurentii ATCC 31255.</title>
        <authorList>
            <person name="Doi K."/>
            <person name="Fujino Y."/>
            <person name="Nagayoshi Y."/>
            <person name="Ohshima T."/>
            <person name="Ogata S."/>
        </authorList>
    </citation>
    <scope>NUCLEOTIDE SEQUENCE [LARGE SCALE GENOMIC DNA]</scope>
    <source>
        <strain evidence="3 4">ATCC 31255</strain>
    </source>
</reference>
<dbReference type="Pfam" id="PF00501">
    <property type="entry name" value="AMP-binding"/>
    <property type="match status" value="1"/>
</dbReference>
<gene>
    <name evidence="3" type="ORF">SLA_7476</name>
</gene>
<dbReference type="EMBL" id="AP017424">
    <property type="protein sequence ID" value="BAU88341.1"/>
    <property type="molecule type" value="Genomic_DNA"/>
</dbReference>
<dbReference type="InterPro" id="IPR020459">
    <property type="entry name" value="AMP-binding"/>
</dbReference>
<sequence>MRTLNELLTRAAATRPTAEAVRHRGRSTDYAGLDRAATALAATLREQGVRPGDRVGLWFGKSTETLVTLHAILKCGAAYVPVDPATPVARAGYILGDCAVRCLVTDAPRLALLQKHGVPAALRTAVLVGDEPAPPAPPVPPGVPALRSTSWARAVDRPAPDGFTPAAVGPDDLAYILYTSGSTGTPKGVMLSHRNALAFVGWTVTEFGLTAEDRLSSHAPVHFDLSVFDVFAAASAGACLVLVPEHQRALGPALNRLVAEEGVTVWYSVPGALIRMLDAKNRSLLESSRLRTVLFAGEPFALAHLRRLRAALPGAALHNLYGPTETNVCTHHRVTDADLAPGRTAPPPIGRPCPYADTRLLDRDGRPVPDVPGAEGELCVTGDSVMLGYWGRTPPAEAPGTAARIHRTGDLVRSLEGGGYRYLGRRDHMIKIRGYRVEPEEIEAVLMRLPDVHEAVCVAVPDADGDQELHAHVVPADGAAPDPAELRAHCGAALPRYMVPAAFHLAGSFPRTSTGKIDRRALAAPSLQEAA</sequence>
<accession>A0A160PAA4</accession>
<name>A0A160PAA4_STRLU</name>
<dbReference type="InterPro" id="IPR000873">
    <property type="entry name" value="AMP-dep_synth/lig_dom"/>
</dbReference>
<dbReference type="InterPro" id="IPR025110">
    <property type="entry name" value="AMP-bd_C"/>
</dbReference>
<dbReference type="GO" id="GO:0016740">
    <property type="term" value="F:transferase activity"/>
    <property type="evidence" value="ECO:0007669"/>
    <property type="project" value="UniProtKB-KW"/>
</dbReference>